<sequence>MASRTTGSGRIVYDVAGGTNDNSWSTAPVEFRLDTIERIKPGLVSSKPTTATTSR</sequence>
<protein>
    <submittedName>
        <fullName evidence="1">Uncharacterized protein</fullName>
    </submittedName>
</protein>
<reference evidence="1 2" key="1">
    <citation type="submission" date="2020-07" db="EMBL/GenBank/DDBJ databases">
        <title>Sequencing the genomes of 1000 actinobacteria strains.</title>
        <authorList>
            <person name="Klenk H.-P."/>
        </authorList>
    </citation>
    <scope>NUCLEOTIDE SEQUENCE [LARGE SCALE GENOMIC DNA]</scope>
    <source>
        <strain evidence="1 2">DSM 18448</strain>
    </source>
</reference>
<gene>
    <name evidence="1" type="ORF">F4554_005443</name>
</gene>
<organism evidence="1 2">
    <name type="scientific">Actinopolymorpha rutila</name>
    <dbReference type="NCBI Taxonomy" id="446787"/>
    <lineage>
        <taxon>Bacteria</taxon>
        <taxon>Bacillati</taxon>
        <taxon>Actinomycetota</taxon>
        <taxon>Actinomycetes</taxon>
        <taxon>Propionibacteriales</taxon>
        <taxon>Actinopolymorphaceae</taxon>
        <taxon>Actinopolymorpha</taxon>
    </lineage>
</organism>
<comment type="caution">
    <text evidence="1">The sequence shown here is derived from an EMBL/GenBank/DDBJ whole genome shotgun (WGS) entry which is preliminary data.</text>
</comment>
<keyword evidence="2" id="KW-1185">Reference proteome</keyword>
<dbReference type="EMBL" id="JACBZH010000001">
    <property type="protein sequence ID" value="NYH92805.1"/>
    <property type="molecule type" value="Genomic_DNA"/>
</dbReference>
<evidence type="ECO:0000313" key="2">
    <source>
        <dbReference type="Proteomes" id="UP000579605"/>
    </source>
</evidence>
<evidence type="ECO:0000313" key="1">
    <source>
        <dbReference type="EMBL" id="NYH92805.1"/>
    </source>
</evidence>
<accession>A0A852ZL05</accession>
<dbReference type="Proteomes" id="UP000579605">
    <property type="component" value="Unassembled WGS sequence"/>
</dbReference>
<dbReference type="AlphaFoldDB" id="A0A852ZL05"/>
<name>A0A852ZL05_9ACTN</name>
<proteinExistence type="predicted"/>